<gene>
    <name evidence="2" type="ORF">HMN09_00705900</name>
</gene>
<protein>
    <submittedName>
        <fullName evidence="2">Amidohydro-rel domain-containing protein</fullName>
    </submittedName>
</protein>
<dbReference type="PANTHER" id="PTHR43135">
    <property type="entry name" value="ALPHA-D-RIBOSE 1-METHYLPHOSPHONATE 5-TRIPHOSPHATE DIPHOSPHATASE"/>
    <property type="match status" value="1"/>
</dbReference>
<proteinExistence type="predicted"/>
<dbReference type="InterPro" id="IPR051781">
    <property type="entry name" value="Metallo-dep_Hydrolase"/>
</dbReference>
<dbReference type="SUPFAM" id="SSF82171">
    <property type="entry name" value="DPP6 N-terminal domain-like"/>
    <property type="match status" value="1"/>
</dbReference>
<dbReference type="InterPro" id="IPR011059">
    <property type="entry name" value="Metal-dep_hydrolase_composite"/>
</dbReference>
<dbReference type="SUPFAM" id="SSF52047">
    <property type="entry name" value="RNI-like"/>
    <property type="match status" value="1"/>
</dbReference>
<dbReference type="InterPro" id="IPR011659">
    <property type="entry name" value="WD40"/>
</dbReference>
<evidence type="ECO:0000259" key="1">
    <source>
        <dbReference type="Pfam" id="PF01979"/>
    </source>
</evidence>
<dbReference type="Pfam" id="PF01979">
    <property type="entry name" value="Amidohydro_1"/>
    <property type="match status" value="1"/>
</dbReference>
<sequence length="1788" mass="196291">MINRLPPEVLSRVFMFCITPSSMKWIAQISHVSRHWRTVAISSERAMEMVKRSKNVPLVLQGKLSAMHWESRQTLKNLVLEDIGRVAVLDVSSMSAEFLQNLAKRTESAPYLHTLHLCAGLDYHTQSRYELPSTFLSGYAPQLESLSLENIHLSLDSTLLGSSLVRLELKDVQLDHSSLIALASALARTPLLERLELVGRFNGDPSNNRYTSRRIPLAKLQYLHLRNASGSQLGILTLLERLSIRHGARWKLWCSCEDNDVPLFSSLLENLPVVVPIRSLSIASYNGNLTVLPDFDVPTHTADRVFELQLLKVAQHWKPEFIMLVCRSIPLQSLAYLRLSGSLSTKACVRAFGDLPSLRTIEAYAESAAELIAALDEDVILDGTKQFPQLPAVRLDAGRRTSLRRPKPEVLIGGLFFPALKSLSVEGADFSEHPTLDMLSTSLMARCNRSQELEQLKIRDCSGVSTDDVRELEQIVVDVEWDGLRRACALAFALAINGLSQLAPRVLLSSTMAGKGGPQLPLPQTSVLRRARPTKGRRVLQGFAVLLGAATLATLLPVNLLRIQPLPVSAPKPPALLEWKDDVWPIREQTPWDISTDYAHPRLLEYDVQEGTWLRLDVNRVSGELIFDMVGDIYCISSADASLALNGVPATARPVLLGVPHDSDPHFSPSGDRIVFRSDAGLGVENIFVKPWSGCEAADLRNPNGASSLVDALASKTEDEEMLANGIKETDTRKARRLIREGRHDALRVTNETFRWVSDARFDAAGKHVLATKWITSSRSLGAGEAWKYEVPSLNAFAQKPIAAGSGKRVLGRTVPRGWTPEQTGEAQQIGPEQSIPFGADSVIFSKNVVDEFQFQYSKDVHTGIYAIFLHNTTTQHTTELVSAHPGGASRPELSPDQRTLAFVRRDRDHEILVLKDLQTGTIHHAWDGLTFDLTTISAPMGTYPSFAFTPNADAVIIWAAGQIYSVPITTNSLGERVADPSRTPSPIRFNAHIEKRLAETVEGEFDLVGFETAETQRVTAFKHLSVDAAGKRVVFQAAGVTYIQDLKTQKAARVAVLDATAPYYSPAWVPGDEYIIHARWSNSNFSSFEVADIAGDKAFEVSGLPLGRYIAPTVSDNHGSHRTIAFFKTGGDSILTGNIVATAGEGLYLADLTLPTHGKSFVENIRFVPSEISAWDRFSLRFIHKDKALLVQQSDRAFVIELSEGPSDVEGLYPHIDVATGEMSAELAVSSPHKSKKGYAAGSVAFVEGYNVYVVDGENVKGPVWSKPNHAPAGIARLSLDGGHEITWSQDGKRLFWLLGPYLHSLEVSKLHECKSEIKKDKTNFGIQCVKTLLDVQEITVNTSTDIARLKKESAALNAAAQPTNSDVFVIYNATILTMETGDLEKDLIREGVVVVRGGVIESAGPAGSFSEAGFSAYNAQGGFVIPGFVDVHAHWIGFESLYPATSWELRAFLAYGVTTLHNPSSATVNGFDERYRVESGQIVGPRIFSTGEVIYGAAAPGLHQDIVDEDEAYSALLRLRVEGGMGSISYKNYNLPIRASRQRLLNAARTIKMRCFPEGGMNWDWDLTYIMDGMTTVEHAIPVPVLYDDVLTLFAASGTGYTPTHIVNYGGVMGEQRLWATEDLPNDPKLREFLPHENLNYVVESTARPDTSYQFFNTSISAAKMIHKGLKVNVGAHGENPLGVMYHKEMEFTKAGGLTNYETIQAATSTGAKSLGLFNSIGSLSPGKLADLLVYPAGVDLLEGDIAKTRELLLVARGGRFWETATLEEVWPVKGRKQAIPPINAD</sequence>
<dbReference type="GO" id="GO:0016810">
    <property type="term" value="F:hydrolase activity, acting on carbon-nitrogen (but not peptide) bonds"/>
    <property type="evidence" value="ECO:0007669"/>
    <property type="project" value="InterPro"/>
</dbReference>
<dbReference type="SUPFAM" id="SSF69304">
    <property type="entry name" value="Tricorn protease N-terminal domain"/>
    <property type="match status" value="1"/>
</dbReference>
<dbReference type="OrthoDB" id="194468at2759"/>
<dbReference type="InterPro" id="IPR011042">
    <property type="entry name" value="6-blade_b-propeller_TolB-like"/>
</dbReference>
<dbReference type="Proteomes" id="UP000613580">
    <property type="component" value="Unassembled WGS sequence"/>
</dbReference>
<dbReference type="SUPFAM" id="SSF51556">
    <property type="entry name" value="Metallo-dependent hydrolases"/>
    <property type="match status" value="1"/>
</dbReference>
<reference evidence="2" key="1">
    <citation type="submission" date="2020-05" db="EMBL/GenBank/DDBJ databases">
        <title>Mycena genomes resolve the evolution of fungal bioluminescence.</title>
        <authorList>
            <person name="Tsai I.J."/>
        </authorList>
    </citation>
    <scope>NUCLEOTIDE SEQUENCE</scope>
    <source>
        <strain evidence="2">110903Hualien_Pintung</strain>
    </source>
</reference>
<dbReference type="Gene3D" id="2.30.40.10">
    <property type="entry name" value="Urease, subunit C, domain 1"/>
    <property type="match status" value="1"/>
</dbReference>
<dbReference type="InterPro" id="IPR006680">
    <property type="entry name" value="Amidohydro-rel"/>
</dbReference>
<dbReference type="SUPFAM" id="SSF51338">
    <property type="entry name" value="Composite domain of metallo-dependent hydrolases"/>
    <property type="match status" value="1"/>
</dbReference>
<organism evidence="2 3">
    <name type="scientific">Mycena chlorophos</name>
    <name type="common">Agaric fungus</name>
    <name type="synonym">Agaricus chlorophos</name>
    <dbReference type="NCBI Taxonomy" id="658473"/>
    <lineage>
        <taxon>Eukaryota</taxon>
        <taxon>Fungi</taxon>
        <taxon>Dikarya</taxon>
        <taxon>Basidiomycota</taxon>
        <taxon>Agaricomycotina</taxon>
        <taxon>Agaricomycetes</taxon>
        <taxon>Agaricomycetidae</taxon>
        <taxon>Agaricales</taxon>
        <taxon>Marasmiineae</taxon>
        <taxon>Mycenaceae</taxon>
        <taxon>Mycena</taxon>
    </lineage>
</organism>
<dbReference type="Gene3D" id="1.20.1280.50">
    <property type="match status" value="1"/>
</dbReference>
<accession>A0A8H6WBE4</accession>
<dbReference type="Pfam" id="PF07676">
    <property type="entry name" value="PD40"/>
    <property type="match status" value="1"/>
</dbReference>
<dbReference type="Gene3D" id="2.120.10.30">
    <property type="entry name" value="TolB, C-terminal domain"/>
    <property type="match status" value="1"/>
</dbReference>
<dbReference type="Gene3D" id="3.20.20.140">
    <property type="entry name" value="Metal-dependent hydrolases"/>
    <property type="match status" value="2"/>
</dbReference>
<comment type="caution">
    <text evidence="2">The sequence shown here is derived from an EMBL/GenBank/DDBJ whole genome shotgun (WGS) entry which is preliminary data.</text>
</comment>
<keyword evidence="3" id="KW-1185">Reference proteome</keyword>
<evidence type="ECO:0000313" key="2">
    <source>
        <dbReference type="EMBL" id="KAF7308568.1"/>
    </source>
</evidence>
<feature type="domain" description="Amidohydrolase-related" evidence="1">
    <location>
        <begin position="1664"/>
        <end position="1737"/>
    </location>
</feature>
<dbReference type="InterPro" id="IPR032466">
    <property type="entry name" value="Metal_Hydrolase"/>
</dbReference>
<evidence type="ECO:0000313" key="3">
    <source>
        <dbReference type="Proteomes" id="UP000613580"/>
    </source>
</evidence>
<dbReference type="Gene3D" id="3.80.10.10">
    <property type="entry name" value="Ribonuclease Inhibitor"/>
    <property type="match status" value="1"/>
</dbReference>
<dbReference type="PANTHER" id="PTHR43135:SF3">
    <property type="entry name" value="ALPHA-D-RIBOSE 1-METHYLPHOSPHONATE 5-TRIPHOSPHATE DIPHOSPHATASE"/>
    <property type="match status" value="1"/>
</dbReference>
<name>A0A8H6WBE4_MYCCL</name>
<dbReference type="EMBL" id="JACAZE010000008">
    <property type="protein sequence ID" value="KAF7308568.1"/>
    <property type="molecule type" value="Genomic_DNA"/>
</dbReference>
<dbReference type="InterPro" id="IPR032675">
    <property type="entry name" value="LRR_dom_sf"/>
</dbReference>